<reference evidence="6 7" key="1">
    <citation type="submission" date="2020-01" db="EMBL/GenBank/DDBJ databases">
        <title>Anaeroalcalibacter tamaniensis gen. nov., sp. nov., moderately halophilic strictly anaerobic fermenter bacterium from mud volcano of Taman peninsula.</title>
        <authorList>
            <person name="Frolova A."/>
            <person name="Merkel A.Y."/>
            <person name="Slobodkin A.I."/>
        </authorList>
    </citation>
    <scope>NUCLEOTIDE SEQUENCE [LARGE SCALE GENOMIC DNA]</scope>
    <source>
        <strain evidence="6 7">F-3ap</strain>
    </source>
</reference>
<comment type="caution">
    <text evidence="6">The sequence shown here is derived from an EMBL/GenBank/DDBJ whole genome shotgun (WGS) entry which is preliminary data.</text>
</comment>
<dbReference type="InterPro" id="IPR050661">
    <property type="entry name" value="BglG_antiterminators"/>
</dbReference>
<dbReference type="Pfam" id="PF00874">
    <property type="entry name" value="PRD"/>
    <property type="match status" value="1"/>
</dbReference>
<keyword evidence="7" id="KW-1185">Reference proteome</keyword>
<dbReference type="InterPro" id="IPR002178">
    <property type="entry name" value="PTS_EIIA_type-2_dom"/>
</dbReference>
<proteinExistence type="predicted"/>
<dbReference type="PROSITE" id="PS00372">
    <property type="entry name" value="PTS_EIIA_TYPE_2_HIS"/>
    <property type="match status" value="1"/>
</dbReference>
<dbReference type="Pfam" id="PF00359">
    <property type="entry name" value="PTS_EIIA_2"/>
    <property type="match status" value="1"/>
</dbReference>
<dbReference type="PANTHER" id="PTHR30185:SF18">
    <property type="entry name" value="TRANSCRIPTIONAL REGULATOR MTLR"/>
    <property type="match status" value="1"/>
</dbReference>
<dbReference type="CDD" id="cd00211">
    <property type="entry name" value="PTS_IIA_fru"/>
    <property type="match status" value="1"/>
</dbReference>
<dbReference type="SUPFAM" id="SSF55804">
    <property type="entry name" value="Phoshotransferase/anion transport protein"/>
    <property type="match status" value="1"/>
</dbReference>
<dbReference type="PROSITE" id="PS51372">
    <property type="entry name" value="PRD_2"/>
    <property type="match status" value="2"/>
</dbReference>
<dbReference type="AlphaFoldDB" id="A0A7X5HWB3"/>
<dbReference type="InterPro" id="IPR036388">
    <property type="entry name" value="WH-like_DNA-bd_sf"/>
</dbReference>
<dbReference type="InterPro" id="IPR011608">
    <property type="entry name" value="PRD"/>
</dbReference>
<gene>
    <name evidence="6" type="ORF">GXN74_08890</name>
</gene>
<name>A0A7X5HWB3_9FIRM</name>
<evidence type="ECO:0000256" key="1">
    <source>
        <dbReference type="ARBA" id="ARBA00022737"/>
    </source>
</evidence>
<evidence type="ECO:0000259" key="4">
    <source>
        <dbReference type="PROSITE" id="PS51094"/>
    </source>
</evidence>
<dbReference type="Gene3D" id="1.10.10.10">
    <property type="entry name" value="Winged helix-like DNA-binding domain superfamily/Winged helix DNA-binding domain"/>
    <property type="match status" value="1"/>
</dbReference>
<evidence type="ECO:0000256" key="2">
    <source>
        <dbReference type="ARBA" id="ARBA00023015"/>
    </source>
</evidence>
<dbReference type="InterPro" id="IPR036634">
    <property type="entry name" value="PRD_sf"/>
</dbReference>
<organism evidence="6 7">
    <name type="scientific">Anaerotalea alkaliphila</name>
    <dbReference type="NCBI Taxonomy" id="2662126"/>
    <lineage>
        <taxon>Bacteria</taxon>
        <taxon>Bacillati</taxon>
        <taxon>Bacillota</taxon>
        <taxon>Clostridia</taxon>
        <taxon>Eubacteriales</taxon>
        <taxon>Anaerotalea</taxon>
    </lineage>
</organism>
<dbReference type="CDD" id="cd00133">
    <property type="entry name" value="PTS_IIB"/>
    <property type="match status" value="1"/>
</dbReference>
<dbReference type="InterPro" id="IPR016152">
    <property type="entry name" value="PTrfase/Anion_transptr"/>
</dbReference>
<feature type="domain" description="PRD" evidence="5">
    <location>
        <begin position="189"/>
        <end position="296"/>
    </location>
</feature>
<dbReference type="Proteomes" id="UP000461585">
    <property type="component" value="Unassembled WGS sequence"/>
</dbReference>
<keyword evidence="1" id="KW-0677">Repeat</keyword>
<accession>A0A7X5HWB3</accession>
<evidence type="ECO:0000313" key="7">
    <source>
        <dbReference type="Proteomes" id="UP000461585"/>
    </source>
</evidence>
<sequence>MNNDKTNYYNSRILEILLNCKYTTNNHIAEKIGLTEKTVRNRICVLENFLEENGFGRIEKKRRVGIKLDVTTSQKQSLQGLVAVSSNLSYIQDPTEQVDQTIKMLLTMSANNGLTMANLASNLYVCVPTATGILRQAASWLEHYGIGVNSIRNKGLQLETTEFNYRIAVKDFILGRAKTNDLTKALQDFFPGLDVESLRDILIKTENQWRLEFVECSFKEIWVYLCLSIYRKNSRLKMELESMPEEAEMLQKYNEYAFAKSIYEKVERIFNYTAAKEEIDFLVAQILCSNLLDGNMSDSKAQGVKEYDNKLRQFVRKIIETIGNVINVDLTDDEKLYEGLLLHIRPAIFRMRYRNSAQSETPLQYVKKDYKKVYCASWVTSIMFEEYYNVQITEDELIYITLYIQSAVERKKRPLKAVLVTNMGMGHTQFISEKIRKHIPQIECIRWVSAHDFRVSAHKDMDIIFAPEKHGIDDRRVVEIAPISLDASMQSIKERIDGILKDSLQNKETSGIYFHDLFDPELILKDVDITDKGGLIRMMTERLENKGFVTSKYHDSVLEREGATTTSVGNGVAIPHGNMLEVNESKVLIATLKNPILWHGDMVDVIFLLAVKMDSPHEIKRIQQFYKHFIYLTDSDEKVDRLRNLSSEADIYKYLIR</sequence>
<dbReference type="GO" id="GO:0006355">
    <property type="term" value="P:regulation of DNA-templated transcription"/>
    <property type="evidence" value="ECO:0007669"/>
    <property type="project" value="InterPro"/>
</dbReference>
<dbReference type="EMBL" id="JAAEEH010000022">
    <property type="protein sequence ID" value="NDL67854.1"/>
    <property type="molecule type" value="Genomic_DNA"/>
</dbReference>
<evidence type="ECO:0000259" key="5">
    <source>
        <dbReference type="PROSITE" id="PS51372"/>
    </source>
</evidence>
<feature type="domain" description="PTS EIIA type-2" evidence="4">
    <location>
        <begin position="516"/>
        <end position="657"/>
    </location>
</feature>
<dbReference type="SUPFAM" id="SSF63520">
    <property type="entry name" value="PTS-regulatory domain, PRD"/>
    <property type="match status" value="2"/>
</dbReference>
<evidence type="ECO:0000313" key="6">
    <source>
        <dbReference type="EMBL" id="NDL67854.1"/>
    </source>
</evidence>
<dbReference type="PROSITE" id="PS51094">
    <property type="entry name" value="PTS_EIIA_TYPE_2"/>
    <property type="match status" value="1"/>
</dbReference>
<keyword evidence="2" id="KW-0805">Transcription regulation</keyword>
<protein>
    <submittedName>
        <fullName evidence="6">PTS transporter subunit EIIA</fullName>
    </submittedName>
</protein>
<evidence type="ECO:0000256" key="3">
    <source>
        <dbReference type="ARBA" id="ARBA00023163"/>
    </source>
</evidence>
<dbReference type="Gene3D" id="1.10.1790.10">
    <property type="entry name" value="PRD domain"/>
    <property type="match status" value="1"/>
</dbReference>
<dbReference type="RefSeq" id="WP_162370577.1">
    <property type="nucleotide sequence ID" value="NZ_JAAEEH010000022.1"/>
</dbReference>
<dbReference type="PANTHER" id="PTHR30185">
    <property type="entry name" value="CRYPTIC BETA-GLUCOSIDE BGL OPERON ANTITERMINATOR"/>
    <property type="match status" value="1"/>
</dbReference>
<dbReference type="Gene3D" id="3.40.930.10">
    <property type="entry name" value="Mannitol-specific EII, Chain A"/>
    <property type="match status" value="1"/>
</dbReference>
<keyword evidence="3" id="KW-0804">Transcription</keyword>
<feature type="domain" description="PRD" evidence="5">
    <location>
        <begin position="306"/>
        <end position="414"/>
    </location>
</feature>